<keyword evidence="4" id="KW-0862">Zinc</keyword>
<keyword evidence="3" id="KW-0863">Zinc-finger</keyword>
<evidence type="ECO:0000256" key="1">
    <source>
        <dbReference type="ARBA" id="ARBA00004123"/>
    </source>
</evidence>
<evidence type="ECO:0000256" key="3">
    <source>
        <dbReference type="ARBA" id="ARBA00022771"/>
    </source>
</evidence>
<dbReference type="PANTHER" id="PTHR46481:SF10">
    <property type="entry name" value="ZINC FINGER BED DOMAIN-CONTAINING PROTEIN 39"/>
    <property type="match status" value="1"/>
</dbReference>
<evidence type="ECO:0000313" key="6">
    <source>
        <dbReference type="EMBL" id="KAL2081038.1"/>
    </source>
</evidence>
<comment type="subcellular location">
    <subcellularLocation>
        <location evidence="1">Nucleus</location>
    </subcellularLocation>
</comment>
<dbReference type="SUPFAM" id="SSF140996">
    <property type="entry name" value="Hermes dimerisation domain"/>
    <property type="match status" value="1"/>
</dbReference>
<dbReference type="SUPFAM" id="SSF53098">
    <property type="entry name" value="Ribonuclease H-like"/>
    <property type="match status" value="1"/>
</dbReference>
<dbReference type="GO" id="GO:0008270">
    <property type="term" value="F:zinc ion binding"/>
    <property type="evidence" value="ECO:0007669"/>
    <property type="project" value="UniProtKB-KW"/>
</dbReference>
<keyword evidence="7" id="KW-1185">Reference proteome</keyword>
<organism evidence="6 7">
    <name type="scientific">Coilia grayii</name>
    <name type="common">Gray's grenadier anchovy</name>
    <dbReference type="NCBI Taxonomy" id="363190"/>
    <lineage>
        <taxon>Eukaryota</taxon>
        <taxon>Metazoa</taxon>
        <taxon>Chordata</taxon>
        <taxon>Craniata</taxon>
        <taxon>Vertebrata</taxon>
        <taxon>Euteleostomi</taxon>
        <taxon>Actinopterygii</taxon>
        <taxon>Neopterygii</taxon>
        <taxon>Teleostei</taxon>
        <taxon>Clupei</taxon>
        <taxon>Clupeiformes</taxon>
        <taxon>Clupeoidei</taxon>
        <taxon>Engraulidae</taxon>
        <taxon>Coilinae</taxon>
        <taxon>Coilia</taxon>
    </lineage>
</organism>
<dbReference type="AlphaFoldDB" id="A0ABD1J1G4"/>
<dbReference type="GO" id="GO:0005634">
    <property type="term" value="C:nucleus"/>
    <property type="evidence" value="ECO:0007669"/>
    <property type="project" value="UniProtKB-SubCell"/>
</dbReference>
<dbReference type="Gene3D" id="1.10.10.1070">
    <property type="entry name" value="Zinc finger, BED domain-containing"/>
    <property type="match status" value="1"/>
</dbReference>
<protein>
    <submittedName>
        <fullName evidence="6">Uncharacterized protein</fullName>
    </submittedName>
</protein>
<comment type="caution">
    <text evidence="6">The sequence shown here is derived from an EMBL/GenBank/DDBJ whole genome shotgun (WGS) entry which is preliminary data.</text>
</comment>
<proteinExistence type="predicted"/>
<dbReference type="Proteomes" id="UP001591681">
    <property type="component" value="Unassembled WGS sequence"/>
</dbReference>
<gene>
    <name evidence="6" type="ORF">ACEWY4_022891</name>
</gene>
<reference evidence="6 7" key="1">
    <citation type="submission" date="2024-09" db="EMBL/GenBank/DDBJ databases">
        <title>A chromosome-level genome assembly of Gray's grenadier anchovy, Coilia grayii.</title>
        <authorList>
            <person name="Fu Z."/>
        </authorList>
    </citation>
    <scope>NUCLEOTIDE SEQUENCE [LARGE SCALE GENOMIC DNA]</scope>
    <source>
        <strain evidence="6">G4</strain>
        <tissue evidence="6">Muscle</tissue>
    </source>
</reference>
<evidence type="ECO:0000313" key="7">
    <source>
        <dbReference type="Proteomes" id="UP001591681"/>
    </source>
</evidence>
<dbReference type="InterPro" id="IPR052035">
    <property type="entry name" value="ZnF_BED_domain_contain"/>
</dbReference>
<sequence>MSLFIYVLVDRKQELDEALVNIIVKDLQPFSIVEDSGFRDFVALLDPSYTLPSRRALKNMVVHKYEEEKAKAAMQSVEAVGLTSDMWTSINMEAYLAVTCHYVDDSAKLATVLLGVVPFPISHTADNISAAKKLLMQEWGIEGKVTSIVTDAGANMVASVRNLNLRHVICFAHALNLVVKKSLDATPGLADIRARSQKVVAYFKSSTTAKKLREVQEQMQRPLHKLIQEVDTRWNSTYHMLQRIFEERQAVGAALATLRTDVTPLSSEDYESITACLKLLAPFYRATVELSEEKRVSGSKIIPMTKMLMIYLFDSIGKTSHTTAKQLGENMIVMMQNKFDSIEKNQTALTHSTLLDPRFKTIGFYKSIKCTGSS</sequence>
<dbReference type="EMBL" id="JBHFQA010000020">
    <property type="protein sequence ID" value="KAL2081038.1"/>
    <property type="molecule type" value="Genomic_DNA"/>
</dbReference>
<evidence type="ECO:0000256" key="2">
    <source>
        <dbReference type="ARBA" id="ARBA00022723"/>
    </source>
</evidence>
<keyword evidence="2" id="KW-0479">Metal-binding</keyword>
<evidence type="ECO:0000256" key="5">
    <source>
        <dbReference type="ARBA" id="ARBA00023242"/>
    </source>
</evidence>
<keyword evidence="5" id="KW-0539">Nucleus</keyword>
<name>A0ABD1J1G4_9TELE</name>
<dbReference type="PANTHER" id="PTHR46481">
    <property type="entry name" value="ZINC FINGER BED DOMAIN-CONTAINING PROTEIN 4"/>
    <property type="match status" value="1"/>
</dbReference>
<dbReference type="InterPro" id="IPR012337">
    <property type="entry name" value="RNaseH-like_sf"/>
</dbReference>
<accession>A0ABD1J1G4</accession>
<evidence type="ECO:0000256" key="4">
    <source>
        <dbReference type="ARBA" id="ARBA00022833"/>
    </source>
</evidence>